<feature type="domain" description="Flagellin N-terminal" evidence="5">
    <location>
        <begin position="4"/>
        <end position="139"/>
    </location>
</feature>
<dbReference type="InterPro" id="IPR046358">
    <property type="entry name" value="Flagellin_C"/>
</dbReference>
<evidence type="ECO:0000313" key="7">
    <source>
        <dbReference type="EMBL" id="SHI37577.1"/>
    </source>
</evidence>
<organism evidence="7 8">
    <name type="scientific">Anaerovibrio lipolyticus DSM 3074</name>
    <dbReference type="NCBI Taxonomy" id="1120997"/>
    <lineage>
        <taxon>Bacteria</taxon>
        <taxon>Bacillati</taxon>
        <taxon>Bacillota</taxon>
        <taxon>Negativicutes</taxon>
        <taxon>Selenomonadales</taxon>
        <taxon>Selenomonadaceae</taxon>
        <taxon>Anaerovibrio</taxon>
    </lineage>
</organism>
<dbReference type="InterPro" id="IPR001492">
    <property type="entry name" value="Flagellin"/>
</dbReference>
<evidence type="ECO:0000256" key="3">
    <source>
        <dbReference type="ARBA" id="ARBA00023143"/>
    </source>
</evidence>
<keyword evidence="3 4" id="KW-0975">Bacterial flagellum</keyword>
<dbReference type="PANTHER" id="PTHR42792:SF2">
    <property type="entry name" value="FLAGELLIN"/>
    <property type="match status" value="1"/>
</dbReference>
<evidence type="ECO:0000313" key="8">
    <source>
        <dbReference type="Proteomes" id="UP000191240"/>
    </source>
</evidence>
<sequence length="969" mass="104340">MGIVNNISSNMILGELHKNTKKKDKASAQLALGEKIRNAGDDASGFAISEKMRVRIRALGQDEDNVKKGASMLKTAEGAIQSQINLLRTIKEKVIDAHNDTNTDTDRQIIQKEITHYYEEINDIAAETTFNKKLLLLGNTVQETVKSWNVLDHAELVEGSDSLNLIPDTQGDLDGELGPFDTFGSASDSVPYDGYTLKNISATTITGYDTAANTNVNQSKLHGGTENTPNTIEINLAGLNNAGLNNTAFTVTYPNSNNITYVLTTDTSKNYRNSGNSYEINISGMNNSQVATAIANKITSNLGSYYSVAVSGEKVTLTTKAPSSGYDNKTAYNNTNYYNVKGVALAGGAYNAGVDRTAAQATGLGNFSLSGGKAEEGHYEPRHDPATDQTVQVYVKDKDAVKATATKSISSVPVGSGITLTGYTDYGTSSTAYLVFKNDSSELSYDRSNGYYTVGKNYNGSFSIANMTIKLSGGTMTLTANYAGTAGNSNGASDGVSASSATTTPDYYTAATALSGITNNRNAADGAVAHWDWDLSGYNISDADKAEELIDSMVGKAFYRSYNSTNYEFIDSGKAPALESINKINGATTIDLNSIRTSVESGKTVSEAFANLITAKLGSYASPIKNSSDEITGVQINASQPGTVGNDQYMVFREGGLRDYTIDFASAFSSQGVADSDIPSALNGKGIRFYCATDSSQWVNLQFVNGISPDDDDRPTSGTEALDIKTFVVDVSDVTDVKSLVKTIYEGDGNKNPHGLQDWLTNEYRHFFQLAADYENGSITIYDSRRYTVLNDSRYLDRQEKGAKIADGVLDNVVQDVRYVYVNDLVIHHTDRSSANIHVRIPQTTMDHVFGYKVGAYSLDDYSVLTSEKREKLLGQEGPPKIEGTLDKGLQYLIDANTLIGAQIVHMEHAEANIITDQESTTSAESVIRDADMAKSSLELATAQILAQSGQTMLSQSNQNSSNVLSLLQ</sequence>
<evidence type="ECO:0000256" key="2">
    <source>
        <dbReference type="ARBA" id="ARBA00020110"/>
    </source>
</evidence>
<dbReference type="PANTHER" id="PTHR42792">
    <property type="entry name" value="FLAGELLIN"/>
    <property type="match status" value="1"/>
</dbReference>
<accession>A0A1M6AME6</accession>
<keyword evidence="4" id="KW-0964">Secreted</keyword>
<comment type="function">
    <text evidence="4">Flagellin is the subunit protein which polymerizes to form the filaments of bacterial flagella.</text>
</comment>
<feature type="domain" description="Flagellin C-terminal" evidence="6">
    <location>
        <begin position="893"/>
        <end position="968"/>
    </location>
</feature>
<dbReference type="InterPro" id="IPR001029">
    <property type="entry name" value="Flagellin_N"/>
</dbReference>
<dbReference type="SUPFAM" id="SSF64518">
    <property type="entry name" value="Phase 1 flagellin"/>
    <property type="match status" value="1"/>
</dbReference>
<keyword evidence="7" id="KW-0966">Cell projection</keyword>
<name>A0A1M6AME6_9FIRM</name>
<dbReference type="Gene3D" id="1.20.1330.10">
    <property type="entry name" value="f41 fragment of flagellin, N-terminal domain"/>
    <property type="match status" value="2"/>
</dbReference>
<dbReference type="PRINTS" id="PR00207">
    <property type="entry name" value="FLAGELLIN"/>
</dbReference>
<evidence type="ECO:0000256" key="1">
    <source>
        <dbReference type="ARBA" id="ARBA00005709"/>
    </source>
</evidence>
<reference evidence="7 8" key="1">
    <citation type="submission" date="2016-11" db="EMBL/GenBank/DDBJ databases">
        <authorList>
            <person name="Jaros S."/>
            <person name="Januszkiewicz K."/>
            <person name="Wedrychowicz H."/>
        </authorList>
    </citation>
    <scope>NUCLEOTIDE SEQUENCE [LARGE SCALE GENOMIC DNA]</scope>
    <source>
        <strain evidence="7 8">DSM 3074</strain>
    </source>
</reference>
<dbReference type="RefSeq" id="WP_080325233.1">
    <property type="nucleotide sequence ID" value="NZ_FQYW01000004.1"/>
</dbReference>
<evidence type="ECO:0000256" key="4">
    <source>
        <dbReference type="RuleBase" id="RU362073"/>
    </source>
</evidence>
<dbReference type="OrthoDB" id="9796789at2"/>
<keyword evidence="7" id="KW-0282">Flagellum</keyword>
<dbReference type="GO" id="GO:0005576">
    <property type="term" value="C:extracellular region"/>
    <property type="evidence" value="ECO:0007669"/>
    <property type="project" value="UniProtKB-SubCell"/>
</dbReference>
<keyword evidence="7" id="KW-0969">Cilium</keyword>
<dbReference type="EMBL" id="FQYW01000004">
    <property type="protein sequence ID" value="SHI37577.1"/>
    <property type="molecule type" value="Genomic_DNA"/>
</dbReference>
<evidence type="ECO:0000259" key="5">
    <source>
        <dbReference type="Pfam" id="PF00669"/>
    </source>
</evidence>
<dbReference type="GO" id="GO:0005198">
    <property type="term" value="F:structural molecule activity"/>
    <property type="evidence" value="ECO:0007669"/>
    <property type="project" value="UniProtKB-UniRule"/>
</dbReference>
<dbReference type="Proteomes" id="UP000191240">
    <property type="component" value="Unassembled WGS sequence"/>
</dbReference>
<evidence type="ECO:0000259" key="6">
    <source>
        <dbReference type="Pfam" id="PF00700"/>
    </source>
</evidence>
<dbReference type="Pfam" id="PF00669">
    <property type="entry name" value="Flagellin_N"/>
    <property type="match status" value="1"/>
</dbReference>
<dbReference type="GO" id="GO:0009288">
    <property type="term" value="C:bacterial-type flagellum"/>
    <property type="evidence" value="ECO:0007669"/>
    <property type="project" value="UniProtKB-SubCell"/>
</dbReference>
<dbReference type="AlphaFoldDB" id="A0A1M6AME6"/>
<gene>
    <name evidence="7" type="ORF">SAMN02745671_00431</name>
</gene>
<protein>
    <recommendedName>
        <fullName evidence="2 4">Flagellin</fullName>
    </recommendedName>
</protein>
<proteinExistence type="inferred from homology"/>
<comment type="subcellular location">
    <subcellularLocation>
        <location evidence="4">Secreted</location>
    </subcellularLocation>
    <subcellularLocation>
        <location evidence="4">Bacterial flagellum</location>
    </subcellularLocation>
</comment>
<dbReference type="Pfam" id="PF00700">
    <property type="entry name" value="Flagellin_C"/>
    <property type="match status" value="1"/>
</dbReference>
<comment type="similarity">
    <text evidence="1 4">Belongs to the bacterial flagellin family.</text>
</comment>
<dbReference type="Gene3D" id="3.30.70.2120">
    <property type="match status" value="1"/>
</dbReference>